<dbReference type="GO" id="GO:0005829">
    <property type="term" value="C:cytosol"/>
    <property type="evidence" value="ECO:0007669"/>
    <property type="project" value="TreeGrafter"/>
</dbReference>
<dbReference type="CDD" id="cd04163">
    <property type="entry name" value="Era"/>
    <property type="match status" value="1"/>
</dbReference>
<feature type="domain" description="KH type-2" evidence="9">
    <location>
        <begin position="297"/>
        <end position="373"/>
    </location>
</feature>
<feature type="signal peptide" evidence="8">
    <location>
        <begin position="1"/>
        <end position="20"/>
    </location>
</feature>
<dbReference type="InterPro" id="IPR005662">
    <property type="entry name" value="GTPase_Era-like"/>
</dbReference>
<dbReference type="InterPro" id="IPR006073">
    <property type="entry name" value="GTP-bd"/>
</dbReference>
<feature type="chain" id="PRO_5030160726" description="GTPase Era" evidence="8">
    <location>
        <begin position="21"/>
        <end position="388"/>
    </location>
</feature>
<evidence type="ECO:0000256" key="4">
    <source>
        <dbReference type="ARBA" id="ARBA00023134"/>
    </source>
</evidence>
<evidence type="ECO:0000256" key="5">
    <source>
        <dbReference type="PROSITE-ProRule" id="PRU00118"/>
    </source>
</evidence>
<evidence type="ECO:0000313" key="11">
    <source>
        <dbReference type="EMBL" id="CAE0625130.1"/>
    </source>
</evidence>
<evidence type="ECO:0000256" key="1">
    <source>
        <dbReference type="ARBA" id="ARBA00007921"/>
    </source>
</evidence>
<dbReference type="SUPFAM" id="SSF54814">
    <property type="entry name" value="Prokaryotic type KH domain (KH-domain type II)"/>
    <property type="match status" value="1"/>
</dbReference>
<dbReference type="SUPFAM" id="SSF52540">
    <property type="entry name" value="P-loop containing nucleoside triphosphate hydrolases"/>
    <property type="match status" value="1"/>
</dbReference>
<evidence type="ECO:0008006" key="12">
    <source>
        <dbReference type="Google" id="ProtNLM"/>
    </source>
</evidence>
<dbReference type="CDD" id="cd22534">
    <property type="entry name" value="KH-II_Era"/>
    <property type="match status" value="1"/>
</dbReference>
<dbReference type="InterPro" id="IPR015946">
    <property type="entry name" value="KH_dom-like_a/b"/>
</dbReference>
<feature type="region of interest" description="G3" evidence="6">
    <location>
        <begin position="144"/>
        <end position="147"/>
    </location>
</feature>
<feature type="domain" description="Era-type G" evidence="10">
    <location>
        <begin position="89"/>
        <end position="266"/>
    </location>
</feature>
<dbReference type="NCBIfam" id="NF000908">
    <property type="entry name" value="PRK00089.1"/>
    <property type="match status" value="1"/>
</dbReference>
<organism evidence="11">
    <name type="scientific">Heterosigma akashiwo</name>
    <name type="common">Chromophytic alga</name>
    <name type="synonym">Heterosigma carterae</name>
    <dbReference type="NCBI Taxonomy" id="2829"/>
    <lineage>
        <taxon>Eukaryota</taxon>
        <taxon>Sar</taxon>
        <taxon>Stramenopiles</taxon>
        <taxon>Ochrophyta</taxon>
        <taxon>Raphidophyceae</taxon>
        <taxon>Chattonellales</taxon>
        <taxon>Chattonellaceae</taxon>
        <taxon>Heterosigma</taxon>
    </lineage>
</organism>
<dbReference type="InterPro" id="IPR027417">
    <property type="entry name" value="P-loop_NTPase"/>
</dbReference>
<keyword evidence="4 6" id="KW-0342">GTP-binding</keyword>
<proteinExistence type="inferred from homology"/>
<dbReference type="FunFam" id="3.30.300.20:FF:000003">
    <property type="entry name" value="GTPase Era"/>
    <property type="match status" value="1"/>
</dbReference>
<dbReference type="InterPro" id="IPR009019">
    <property type="entry name" value="KH_sf_prok-type"/>
</dbReference>
<dbReference type="HAMAP" id="MF_00367">
    <property type="entry name" value="GTPase_Era"/>
    <property type="match status" value="1"/>
</dbReference>
<dbReference type="Gene3D" id="3.40.50.300">
    <property type="entry name" value="P-loop containing nucleotide triphosphate hydrolases"/>
    <property type="match status" value="1"/>
</dbReference>
<evidence type="ECO:0000256" key="3">
    <source>
        <dbReference type="ARBA" id="ARBA00022884"/>
    </source>
</evidence>
<keyword evidence="2 6" id="KW-0547">Nucleotide-binding</keyword>
<dbReference type="EMBL" id="HBIU01009299">
    <property type="protein sequence ID" value="CAE0625130.1"/>
    <property type="molecule type" value="Transcribed_RNA"/>
</dbReference>
<accession>A0A6V1N8B9</accession>
<evidence type="ECO:0000256" key="6">
    <source>
        <dbReference type="PROSITE-ProRule" id="PRU01050"/>
    </source>
</evidence>
<feature type="region of interest" description="G5" evidence="6">
    <location>
        <begin position="245"/>
        <end position="247"/>
    </location>
</feature>
<dbReference type="NCBIfam" id="TIGR00231">
    <property type="entry name" value="small_GTP"/>
    <property type="match status" value="1"/>
</dbReference>
<dbReference type="NCBIfam" id="TIGR00436">
    <property type="entry name" value="era"/>
    <property type="match status" value="1"/>
</dbReference>
<dbReference type="GO" id="GO:0019843">
    <property type="term" value="F:rRNA binding"/>
    <property type="evidence" value="ECO:0007669"/>
    <property type="project" value="TreeGrafter"/>
</dbReference>
<dbReference type="InterPro" id="IPR004044">
    <property type="entry name" value="KH_dom_type_2"/>
</dbReference>
<evidence type="ECO:0000256" key="2">
    <source>
        <dbReference type="ARBA" id="ARBA00022741"/>
    </source>
</evidence>
<dbReference type="InterPro" id="IPR005225">
    <property type="entry name" value="Small_GTP-bd"/>
</dbReference>
<name>A0A6V1N8B9_HETAK</name>
<dbReference type="PROSITE" id="PS51713">
    <property type="entry name" value="G_ERA"/>
    <property type="match status" value="1"/>
</dbReference>
<feature type="region of interest" description="G1" evidence="6">
    <location>
        <begin position="97"/>
        <end position="104"/>
    </location>
</feature>
<dbReference type="Gene3D" id="3.30.300.20">
    <property type="match status" value="1"/>
</dbReference>
<reference evidence="11" key="1">
    <citation type="submission" date="2021-01" db="EMBL/GenBank/DDBJ databases">
        <authorList>
            <person name="Corre E."/>
            <person name="Pelletier E."/>
            <person name="Niang G."/>
            <person name="Scheremetjew M."/>
            <person name="Finn R."/>
            <person name="Kale V."/>
            <person name="Holt S."/>
            <person name="Cochrane G."/>
            <person name="Meng A."/>
            <person name="Brown T."/>
            <person name="Cohen L."/>
        </authorList>
    </citation>
    <scope>NUCLEOTIDE SEQUENCE</scope>
    <source>
        <strain evidence="11">CCMP3107</strain>
    </source>
</reference>
<keyword evidence="8" id="KW-0732">Signal</keyword>
<evidence type="ECO:0000256" key="8">
    <source>
        <dbReference type="SAM" id="SignalP"/>
    </source>
</evidence>
<gene>
    <name evidence="11" type="ORF">HAKA00212_LOCUS3798</name>
</gene>
<dbReference type="AlphaFoldDB" id="A0A6V1N8B9"/>
<evidence type="ECO:0000256" key="7">
    <source>
        <dbReference type="RuleBase" id="RU003761"/>
    </source>
</evidence>
<dbReference type="PANTHER" id="PTHR42698">
    <property type="entry name" value="GTPASE ERA"/>
    <property type="match status" value="1"/>
</dbReference>
<evidence type="ECO:0000259" key="9">
    <source>
        <dbReference type="PROSITE" id="PS50823"/>
    </source>
</evidence>
<comment type="similarity">
    <text evidence="1 6 7">Belongs to the TRAFAC class TrmE-Era-EngA-EngB-Septin-like GTPase superfamily. Era GTPase family.</text>
</comment>
<dbReference type="GO" id="GO:0005525">
    <property type="term" value="F:GTP binding"/>
    <property type="evidence" value="ECO:0007669"/>
    <property type="project" value="UniProtKB-UniRule"/>
</dbReference>
<dbReference type="Pfam" id="PF01926">
    <property type="entry name" value="MMR_HSR1"/>
    <property type="match status" value="1"/>
</dbReference>
<dbReference type="PANTHER" id="PTHR42698:SF1">
    <property type="entry name" value="GTPASE ERA, MITOCHONDRIAL"/>
    <property type="match status" value="1"/>
</dbReference>
<feature type="region of interest" description="G4" evidence="6">
    <location>
        <begin position="205"/>
        <end position="208"/>
    </location>
</feature>
<dbReference type="GO" id="GO:0000028">
    <property type="term" value="P:ribosomal small subunit assembly"/>
    <property type="evidence" value="ECO:0007669"/>
    <property type="project" value="TreeGrafter"/>
</dbReference>
<sequence>MELRRHMLLCFCLLVPTAMGFVGQTNVPLKGRNSLSMGNVVDDFFGKPSDNIVDKALGKIPGGVDVTAHYLNNEAPQRWVPGEAREGFRSGFISIVGSPNVGKSTLLNRLVGQKISIVTSKSQTTRHRILGVVTHEDAQIIYQDTPGAMIPNYRLQEGMMNFVRGAIKECDALLLMTDIFEKEFPVDILLDRVKRAKVPLIIAINKIDMLETGKMSAETLEEVGNLESIVTRWQESFPAAKIIPISAMEGLETDELVVALKQHLPEGPPLYPEETLTDRSERFIVGEMIREKVFTSYGQEIPYSTEVSVTSFKEEENLTRIEAYIICTRNSQKGMIIGKGGQKIKEVGTEARKALEEFLDRRVYLELRVKVDKDWRKNDASLSRYGYL</sequence>
<dbReference type="GO" id="GO:0043024">
    <property type="term" value="F:ribosomal small subunit binding"/>
    <property type="evidence" value="ECO:0007669"/>
    <property type="project" value="TreeGrafter"/>
</dbReference>
<dbReference type="Pfam" id="PF07650">
    <property type="entry name" value="KH_2"/>
    <property type="match status" value="1"/>
</dbReference>
<dbReference type="InterPro" id="IPR030388">
    <property type="entry name" value="G_ERA_dom"/>
</dbReference>
<dbReference type="PROSITE" id="PS50823">
    <property type="entry name" value="KH_TYPE_2"/>
    <property type="match status" value="1"/>
</dbReference>
<feature type="region of interest" description="G2" evidence="6">
    <location>
        <begin position="123"/>
        <end position="127"/>
    </location>
</feature>
<evidence type="ECO:0000259" key="10">
    <source>
        <dbReference type="PROSITE" id="PS51713"/>
    </source>
</evidence>
<keyword evidence="3 5" id="KW-0694">RNA-binding</keyword>
<protein>
    <recommendedName>
        <fullName evidence="12">GTPase Era</fullName>
    </recommendedName>
</protein>